<dbReference type="SUPFAM" id="SSF82861">
    <property type="entry name" value="Mechanosensitive channel protein MscS (YggB), transmembrane region"/>
    <property type="match status" value="1"/>
</dbReference>
<dbReference type="SUPFAM" id="SSF82689">
    <property type="entry name" value="Mechanosensitive channel protein MscS (YggB), C-terminal domain"/>
    <property type="match status" value="1"/>
</dbReference>
<reference evidence="10 11" key="1">
    <citation type="journal article" date="2014" name="Int. J. Syst. Evol. Microbiol.">
        <title>Jeotgalibaca dankookensis gen. nov., sp. nov., a member of the family Carnobacteriaceae, isolated from seujeot (Korean traditional food).</title>
        <authorList>
            <person name="Lee D.G."/>
            <person name="Trujillo M.E."/>
            <person name="Kang H."/>
            <person name="Ahn T.Y."/>
        </authorList>
    </citation>
    <scope>NUCLEOTIDE SEQUENCE [LARGE SCALE GENOMIC DNA]</scope>
    <source>
        <strain evidence="10 11">EX-07</strain>
    </source>
</reference>
<evidence type="ECO:0000256" key="1">
    <source>
        <dbReference type="ARBA" id="ARBA00004651"/>
    </source>
</evidence>
<evidence type="ECO:0000256" key="6">
    <source>
        <dbReference type="ARBA" id="ARBA00023136"/>
    </source>
</evidence>
<dbReference type="Gene3D" id="1.10.287.1260">
    <property type="match status" value="1"/>
</dbReference>
<dbReference type="InterPro" id="IPR052702">
    <property type="entry name" value="MscS-like_channel"/>
</dbReference>
<evidence type="ECO:0000256" key="5">
    <source>
        <dbReference type="ARBA" id="ARBA00022989"/>
    </source>
</evidence>
<keyword evidence="3" id="KW-1003">Cell membrane</keyword>
<evidence type="ECO:0000313" key="11">
    <source>
        <dbReference type="Proteomes" id="UP000188993"/>
    </source>
</evidence>
<dbReference type="Gene3D" id="3.30.70.100">
    <property type="match status" value="1"/>
</dbReference>
<comment type="subcellular location">
    <subcellularLocation>
        <location evidence="1">Cell membrane</location>
        <topology evidence="1">Multi-pass membrane protein</topology>
    </subcellularLocation>
</comment>
<dbReference type="OrthoDB" id="9809206at2"/>
<dbReference type="GO" id="GO:0005886">
    <property type="term" value="C:plasma membrane"/>
    <property type="evidence" value="ECO:0007669"/>
    <property type="project" value="UniProtKB-SubCell"/>
</dbReference>
<keyword evidence="6 7" id="KW-0472">Membrane</keyword>
<evidence type="ECO:0000256" key="4">
    <source>
        <dbReference type="ARBA" id="ARBA00022692"/>
    </source>
</evidence>
<dbReference type="InterPro" id="IPR010920">
    <property type="entry name" value="LSM_dom_sf"/>
</dbReference>
<dbReference type="PANTHER" id="PTHR30347:SF1">
    <property type="entry name" value="MECHANOSENSITIVE CHANNEL MSCK"/>
    <property type="match status" value="1"/>
</dbReference>
<protein>
    <submittedName>
        <fullName evidence="10">Mechanosensitive channel MscK</fullName>
    </submittedName>
</protein>
<dbReference type="Proteomes" id="UP000188993">
    <property type="component" value="Chromosome"/>
</dbReference>
<keyword evidence="5 7" id="KW-1133">Transmembrane helix</keyword>
<dbReference type="GO" id="GO:0055085">
    <property type="term" value="P:transmembrane transport"/>
    <property type="evidence" value="ECO:0007669"/>
    <property type="project" value="InterPro"/>
</dbReference>
<dbReference type="AlphaFoldDB" id="A0A1S6INU3"/>
<dbReference type="STRING" id="708126.BW727_100831"/>
<dbReference type="InterPro" id="IPR011014">
    <property type="entry name" value="MscS_channel_TM-2"/>
</dbReference>
<evidence type="ECO:0000313" key="10">
    <source>
        <dbReference type="EMBL" id="AQS53224.1"/>
    </source>
</evidence>
<keyword evidence="4 7" id="KW-0812">Transmembrane</keyword>
<feature type="transmembrane region" description="Helical" evidence="7">
    <location>
        <begin position="16"/>
        <end position="36"/>
    </location>
</feature>
<organism evidence="10 11">
    <name type="scientific">Jeotgalibaca dankookensis</name>
    <dbReference type="NCBI Taxonomy" id="708126"/>
    <lineage>
        <taxon>Bacteria</taxon>
        <taxon>Bacillati</taxon>
        <taxon>Bacillota</taxon>
        <taxon>Bacilli</taxon>
        <taxon>Lactobacillales</taxon>
        <taxon>Carnobacteriaceae</taxon>
        <taxon>Jeotgalibaca</taxon>
    </lineage>
</organism>
<feature type="transmembrane region" description="Helical" evidence="7">
    <location>
        <begin position="165"/>
        <end position="192"/>
    </location>
</feature>
<accession>A0A1S6INU3</accession>
<gene>
    <name evidence="10" type="primary">mscK</name>
    <name evidence="10" type="ORF">BW727_100831</name>
</gene>
<dbReference type="InterPro" id="IPR049278">
    <property type="entry name" value="MS_channel_C"/>
</dbReference>
<dbReference type="RefSeq" id="WP_062469259.1">
    <property type="nucleotide sequence ID" value="NZ_BBYN01000012.1"/>
</dbReference>
<feature type="transmembrane region" description="Helical" evidence="7">
    <location>
        <begin position="51"/>
        <end position="71"/>
    </location>
</feature>
<feature type="domain" description="Mechanosensitive ion channel MscS C-terminal" evidence="9">
    <location>
        <begin position="255"/>
        <end position="343"/>
    </location>
</feature>
<dbReference type="InterPro" id="IPR023408">
    <property type="entry name" value="MscS_beta-dom_sf"/>
</dbReference>
<dbReference type="SUPFAM" id="SSF50182">
    <property type="entry name" value="Sm-like ribonucleoproteins"/>
    <property type="match status" value="1"/>
</dbReference>
<dbReference type="PANTHER" id="PTHR30347">
    <property type="entry name" value="POTASSIUM CHANNEL RELATED"/>
    <property type="match status" value="1"/>
</dbReference>
<dbReference type="EMBL" id="CP019728">
    <property type="protein sequence ID" value="AQS53224.1"/>
    <property type="molecule type" value="Genomic_DNA"/>
</dbReference>
<evidence type="ECO:0000256" key="3">
    <source>
        <dbReference type="ARBA" id="ARBA00022475"/>
    </source>
</evidence>
<evidence type="ECO:0000256" key="2">
    <source>
        <dbReference type="ARBA" id="ARBA00008017"/>
    </source>
</evidence>
<evidence type="ECO:0000259" key="9">
    <source>
        <dbReference type="Pfam" id="PF21082"/>
    </source>
</evidence>
<dbReference type="Pfam" id="PF21082">
    <property type="entry name" value="MS_channel_3rd"/>
    <property type="match status" value="1"/>
</dbReference>
<dbReference type="InterPro" id="IPR006685">
    <property type="entry name" value="MscS_channel_2nd"/>
</dbReference>
<comment type="similarity">
    <text evidence="2">Belongs to the MscS (TC 1.A.23) family.</text>
</comment>
<dbReference type="Gene3D" id="2.30.30.60">
    <property type="match status" value="1"/>
</dbReference>
<dbReference type="InterPro" id="IPR011066">
    <property type="entry name" value="MscS_channel_C_sf"/>
</dbReference>
<dbReference type="KEGG" id="jda:BW727_100831"/>
<keyword evidence="11" id="KW-1185">Reference proteome</keyword>
<evidence type="ECO:0000256" key="7">
    <source>
        <dbReference type="SAM" id="Phobius"/>
    </source>
</evidence>
<feature type="domain" description="Mechanosensitive ion channel MscS" evidence="8">
    <location>
        <begin position="179"/>
        <end position="245"/>
    </location>
</feature>
<sequence>MEGIENFIDKIQSGGVNFWIGVFIGLIVILLSRFGLHKLIIKNIERKRTQLFLITIVNWLTLFILTLFFFSYFSKTAFIYETLFVFGDTDITVFLILTILFSVILAIKFSKAVRQFILPVIYDRYDLDRGMRASMNTFFSYFIVLMAVIVSLSSVGFNLSSLTVFASVLGVGIGFGLQNVMSNFISGLIILFERPIRVGDRIIIDDKIANVEEINIRATIVRTRVNERMIIPNSFFLEEKFVNRSYVDTRLRIPVYVDVAYGSDVELVQQLLLDAVYELKQDLWPNIADEPNPRVFFEDFGESGLTFSVWFWIDSQSDEREFRIPSDLRFKIIKKFRDNQIEIPFPQRDVHVIADNMD</sequence>
<feature type="transmembrane region" description="Helical" evidence="7">
    <location>
        <begin position="138"/>
        <end position="159"/>
    </location>
</feature>
<proteinExistence type="inferred from homology"/>
<evidence type="ECO:0000259" key="8">
    <source>
        <dbReference type="Pfam" id="PF00924"/>
    </source>
</evidence>
<dbReference type="Pfam" id="PF00924">
    <property type="entry name" value="MS_channel_2nd"/>
    <property type="match status" value="1"/>
</dbReference>
<name>A0A1S6INU3_9LACT</name>
<feature type="transmembrane region" description="Helical" evidence="7">
    <location>
        <begin position="91"/>
        <end position="109"/>
    </location>
</feature>